<evidence type="ECO:0000313" key="2">
    <source>
        <dbReference type="Proteomes" id="UP000028607"/>
    </source>
</evidence>
<dbReference type="EMBL" id="AQRC01000004">
    <property type="protein sequence ID" value="KFE35689.1"/>
    <property type="molecule type" value="Genomic_DNA"/>
</dbReference>
<dbReference type="OrthoDB" id="9808944at2"/>
<dbReference type="AlphaFoldDB" id="A0A085TY92"/>
<keyword evidence="1" id="KW-0966">Cell projection</keyword>
<dbReference type="GO" id="GO:0044781">
    <property type="term" value="P:bacterial-type flagellum organization"/>
    <property type="evidence" value="ECO:0007669"/>
    <property type="project" value="InterPro"/>
</dbReference>
<dbReference type="RefSeq" id="WP_038144891.1">
    <property type="nucleotide sequence ID" value="NZ_AQRC01000004.1"/>
</dbReference>
<reference evidence="1 2" key="2">
    <citation type="journal article" date="2015" name="Antonie Van Leeuwenhoek">
        <title>Thioclava indica sp. nov., isolated from surface seawater of the Indian Ocean.</title>
        <authorList>
            <person name="Liu Y."/>
            <person name="Lai Q."/>
            <person name="Du J."/>
            <person name="Xu H."/>
            <person name="Jiang L."/>
            <person name="Shao Z."/>
        </authorList>
    </citation>
    <scope>NUCLEOTIDE SEQUENCE [LARGE SCALE GENOMIC DNA]</scope>
    <source>
        <strain evidence="1 2">13D2W-2</strain>
    </source>
</reference>
<name>A0A085TY92_9RHOB</name>
<keyword evidence="1" id="KW-0969">Cilium</keyword>
<keyword evidence="1" id="KW-0282">Flagellum</keyword>
<proteinExistence type="predicted"/>
<keyword evidence="2" id="KW-1185">Reference proteome</keyword>
<gene>
    <name evidence="1" type="ORF">DW2_06993</name>
</gene>
<dbReference type="PATRIC" id="fig|1317124.6.peg.1417"/>
<evidence type="ECO:0000313" key="1">
    <source>
        <dbReference type="EMBL" id="KFE35689.1"/>
    </source>
</evidence>
<dbReference type="STRING" id="1317124.DW2_06993"/>
<protein>
    <submittedName>
        <fullName evidence="1">Flagellar protein FlaF</fullName>
    </submittedName>
</protein>
<dbReference type="Pfam" id="PF07309">
    <property type="entry name" value="FlaF"/>
    <property type="match status" value="1"/>
</dbReference>
<organism evidence="1 2">
    <name type="scientific">Thioclava atlantica</name>
    <dbReference type="NCBI Taxonomy" id="1317124"/>
    <lineage>
        <taxon>Bacteria</taxon>
        <taxon>Pseudomonadati</taxon>
        <taxon>Pseudomonadota</taxon>
        <taxon>Alphaproteobacteria</taxon>
        <taxon>Rhodobacterales</taxon>
        <taxon>Paracoccaceae</taxon>
        <taxon>Thioclava</taxon>
    </lineage>
</organism>
<sequence>MSVAAYKRTISETESPRQIERRILSRVTGELEAHMAEYDSAASHERVGLLAQGLRNALWENERIWIALRDDLSEPENRFPPALKAALISLALWVERQTQMVMGGGGEVTPLVEVNRNIIRGLSGDAGGPLAAE</sequence>
<dbReference type="InterPro" id="IPR010845">
    <property type="entry name" value="FlaF"/>
</dbReference>
<dbReference type="eggNOG" id="COG5442">
    <property type="taxonomic scope" value="Bacteria"/>
</dbReference>
<accession>A0A085TY92</accession>
<reference evidence="2" key="1">
    <citation type="submission" date="2013-04" db="EMBL/GenBank/DDBJ databases">
        <title>Thioclava sp. 13D2W-2 Genome Sequencing.</title>
        <authorList>
            <person name="Lai Q."/>
            <person name="Li G."/>
            <person name="Shao Z."/>
        </authorList>
    </citation>
    <scope>NUCLEOTIDE SEQUENCE [LARGE SCALE GENOMIC DNA]</scope>
    <source>
        <strain evidence="2">13D2W-2</strain>
    </source>
</reference>
<comment type="caution">
    <text evidence="1">The sequence shown here is derived from an EMBL/GenBank/DDBJ whole genome shotgun (WGS) entry which is preliminary data.</text>
</comment>
<dbReference type="Proteomes" id="UP000028607">
    <property type="component" value="Unassembled WGS sequence"/>
</dbReference>